<evidence type="ECO:0000256" key="1">
    <source>
        <dbReference type="ARBA" id="ARBA00001917"/>
    </source>
</evidence>
<dbReference type="PROSITE" id="PS00557">
    <property type="entry name" value="FMN_HYDROXY_ACID_DH_1"/>
    <property type="match status" value="1"/>
</dbReference>
<dbReference type="AlphaFoldDB" id="A0A4R6S1A4"/>
<sequence>MEHELDAARSTADVERLAAECLAPDVWDYVAGGSGDEVTVAANRAAFDRVRVVPRALVDVSACDTGCELFGARAALPLVVAPMAYQRLIHADGERGAAEAAAAAGVPYTISTLSSEPLEAVARAGGVTWFQLYWLRDRDLVRNLLRRAEDAGCRAVVLTVDVPVMGRRLRDLRNGFALPSSVQPVNLGDEVRERVPGDSALARHTRAAFDPSLSWRDLEWIREHTSLPLLVKGILDPRDAVRAVEEGVDGLVVSNHGGRQLDGAVPAVTALPDIVAAVANRCPVLVDSGVRSGVDVVRALALGATAVLLGRPVLWGLGAGGRGGVAKVLDLLRDELDTALRLAGCPDVAAAHDLAVR</sequence>
<name>A0A4R6S1A4_LABRH</name>
<dbReference type="PANTHER" id="PTHR10578:SF107">
    <property type="entry name" value="2-HYDROXYACID OXIDASE 1"/>
    <property type="match status" value="1"/>
</dbReference>
<feature type="binding site" evidence="7">
    <location>
        <position position="133"/>
    </location>
    <ligand>
        <name>glyoxylate</name>
        <dbReference type="ChEBI" id="CHEBI:36655"/>
    </ligand>
</feature>
<feature type="binding site" evidence="7">
    <location>
        <position position="131"/>
    </location>
    <ligand>
        <name>FMN</name>
        <dbReference type="ChEBI" id="CHEBI:58210"/>
    </ligand>
</feature>
<evidence type="ECO:0000259" key="8">
    <source>
        <dbReference type="PROSITE" id="PS51349"/>
    </source>
</evidence>
<dbReference type="EMBL" id="SNXZ01000007">
    <property type="protein sequence ID" value="TDP93013.1"/>
    <property type="molecule type" value="Genomic_DNA"/>
</dbReference>
<keyword evidence="4" id="KW-0560">Oxidoreductase</keyword>
<keyword evidence="2 7" id="KW-0285">Flavoprotein</keyword>
<feature type="binding site" evidence="7">
    <location>
        <begin position="287"/>
        <end position="291"/>
    </location>
    <ligand>
        <name>FMN</name>
        <dbReference type="ChEBI" id="CHEBI:58210"/>
    </ligand>
</feature>
<proteinExistence type="inferred from homology"/>
<comment type="cofactor">
    <cofactor evidence="1">
        <name>FMN</name>
        <dbReference type="ChEBI" id="CHEBI:58210"/>
    </cofactor>
</comment>
<keyword evidence="10" id="KW-1185">Reference proteome</keyword>
<dbReference type="InterPro" id="IPR013785">
    <property type="entry name" value="Aldolase_TIM"/>
</dbReference>
<dbReference type="CDD" id="cd02809">
    <property type="entry name" value="alpha_hydroxyacid_oxid_FMN"/>
    <property type="match status" value="1"/>
</dbReference>
<dbReference type="InterPro" id="IPR037396">
    <property type="entry name" value="FMN_HAD"/>
</dbReference>
<evidence type="ECO:0000256" key="4">
    <source>
        <dbReference type="ARBA" id="ARBA00023002"/>
    </source>
</evidence>
<dbReference type="InterPro" id="IPR008259">
    <property type="entry name" value="FMN_hydac_DH_AS"/>
</dbReference>
<dbReference type="PROSITE" id="PS51349">
    <property type="entry name" value="FMN_HYDROXY_ACID_DH_2"/>
    <property type="match status" value="1"/>
</dbReference>
<dbReference type="SUPFAM" id="SSF51395">
    <property type="entry name" value="FMN-linked oxidoreductases"/>
    <property type="match status" value="1"/>
</dbReference>
<keyword evidence="3 7" id="KW-0288">FMN</keyword>
<feature type="binding site" evidence="7">
    <location>
        <position position="111"/>
    </location>
    <ligand>
        <name>FMN</name>
        <dbReference type="ChEBI" id="CHEBI:58210"/>
    </ligand>
</feature>
<dbReference type="GO" id="GO:0016614">
    <property type="term" value="F:oxidoreductase activity, acting on CH-OH group of donors"/>
    <property type="evidence" value="ECO:0007669"/>
    <property type="project" value="UniProtKB-ARBA"/>
</dbReference>
<dbReference type="OrthoDB" id="9770452at2"/>
<reference evidence="9 10" key="1">
    <citation type="submission" date="2019-03" db="EMBL/GenBank/DDBJ databases">
        <title>Genomic Encyclopedia of Type Strains, Phase IV (KMG-IV): sequencing the most valuable type-strain genomes for metagenomic binning, comparative biology and taxonomic classification.</title>
        <authorList>
            <person name="Goeker M."/>
        </authorList>
    </citation>
    <scope>NUCLEOTIDE SEQUENCE [LARGE SCALE GENOMIC DNA]</scope>
    <source>
        <strain evidence="9 10">DSM 45361</strain>
    </source>
</reference>
<organism evidence="9 10">
    <name type="scientific">Labedaea rhizosphaerae</name>
    <dbReference type="NCBI Taxonomy" id="598644"/>
    <lineage>
        <taxon>Bacteria</taxon>
        <taxon>Bacillati</taxon>
        <taxon>Actinomycetota</taxon>
        <taxon>Actinomycetes</taxon>
        <taxon>Pseudonocardiales</taxon>
        <taxon>Pseudonocardiaceae</taxon>
        <taxon>Labedaea</taxon>
    </lineage>
</organism>
<feature type="binding site" evidence="7">
    <location>
        <position position="29"/>
    </location>
    <ligand>
        <name>glyoxylate</name>
        <dbReference type="ChEBI" id="CHEBI:36655"/>
    </ligand>
</feature>
<feature type="binding site" evidence="7">
    <location>
        <position position="168"/>
    </location>
    <ligand>
        <name>glyoxylate</name>
        <dbReference type="ChEBI" id="CHEBI:36655"/>
    </ligand>
</feature>
<dbReference type="Proteomes" id="UP000295444">
    <property type="component" value="Unassembled WGS sequence"/>
</dbReference>
<feature type="binding site" evidence="7">
    <location>
        <begin position="310"/>
        <end position="311"/>
    </location>
    <ligand>
        <name>FMN</name>
        <dbReference type="ChEBI" id="CHEBI:58210"/>
    </ligand>
</feature>
<dbReference type="InterPro" id="IPR012133">
    <property type="entry name" value="Alpha-hydoxy_acid_DH_FMN"/>
</dbReference>
<feature type="domain" description="FMN hydroxy acid dehydrogenase" evidence="8">
    <location>
        <begin position="3"/>
        <end position="357"/>
    </location>
</feature>
<comment type="similarity">
    <text evidence="5">Belongs to the FMN-dependent alpha-hydroxy acid dehydrogenase family.</text>
</comment>
<dbReference type="InterPro" id="IPR000262">
    <property type="entry name" value="FMN-dep_DH"/>
</dbReference>
<accession>A0A4R6S1A4</accession>
<evidence type="ECO:0000256" key="3">
    <source>
        <dbReference type="ARBA" id="ARBA00022643"/>
    </source>
</evidence>
<comment type="caution">
    <text evidence="9">The sequence shown here is derived from an EMBL/GenBank/DDBJ whole genome shotgun (WGS) entry which is preliminary data.</text>
</comment>
<feature type="binding site" evidence="7">
    <location>
        <position position="254"/>
    </location>
    <ligand>
        <name>FMN</name>
        <dbReference type="ChEBI" id="CHEBI:58210"/>
    </ligand>
</feature>
<evidence type="ECO:0000256" key="2">
    <source>
        <dbReference type="ARBA" id="ARBA00022630"/>
    </source>
</evidence>
<feature type="binding site" evidence="7">
    <location>
        <begin position="82"/>
        <end position="84"/>
    </location>
    <ligand>
        <name>FMN</name>
        <dbReference type="ChEBI" id="CHEBI:58210"/>
    </ligand>
</feature>
<evidence type="ECO:0000256" key="7">
    <source>
        <dbReference type="PIRSR" id="PIRSR000138-2"/>
    </source>
</evidence>
<gene>
    <name evidence="9" type="ORF">EV186_107248</name>
</gene>
<evidence type="ECO:0000313" key="9">
    <source>
        <dbReference type="EMBL" id="TDP93013.1"/>
    </source>
</evidence>
<dbReference type="GO" id="GO:0010181">
    <property type="term" value="F:FMN binding"/>
    <property type="evidence" value="ECO:0007669"/>
    <property type="project" value="InterPro"/>
</dbReference>
<feature type="binding site" evidence="7">
    <location>
        <position position="256"/>
    </location>
    <ligand>
        <name>glyoxylate</name>
        <dbReference type="ChEBI" id="CHEBI:36655"/>
    </ligand>
</feature>
<feature type="binding site" evidence="7">
    <location>
        <position position="159"/>
    </location>
    <ligand>
        <name>FMN</name>
        <dbReference type="ChEBI" id="CHEBI:58210"/>
    </ligand>
</feature>
<protein>
    <submittedName>
        <fullName evidence="9">4-hydroxymandelate oxidase</fullName>
    </submittedName>
</protein>
<dbReference type="RefSeq" id="WP_133853344.1">
    <property type="nucleotide sequence ID" value="NZ_SNXZ01000007.1"/>
</dbReference>
<evidence type="ECO:0000313" key="10">
    <source>
        <dbReference type="Proteomes" id="UP000295444"/>
    </source>
</evidence>
<feature type="binding site" evidence="7">
    <location>
        <position position="232"/>
    </location>
    <ligand>
        <name>FMN</name>
        <dbReference type="ChEBI" id="CHEBI:58210"/>
    </ligand>
</feature>
<evidence type="ECO:0000256" key="5">
    <source>
        <dbReference type="ARBA" id="ARBA00024042"/>
    </source>
</evidence>
<dbReference type="Pfam" id="PF01070">
    <property type="entry name" value="FMN_dh"/>
    <property type="match status" value="1"/>
</dbReference>
<dbReference type="PIRSF" id="PIRSF000138">
    <property type="entry name" value="Al-hdrx_acd_dh"/>
    <property type="match status" value="1"/>
</dbReference>
<dbReference type="FunFam" id="3.20.20.70:FF:000029">
    <property type="entry name" value="L-lactate dehydrogenase"/>
    <property type="match status" value="1"/>
</dbReference>
<feature type="binding site" evidence="7">
    <location>
        <position position="259"/>
    </location>
    <ligand>
        <name>glyoxylate</name>
        <dbReference type="ChEBI" id="CHEBI:36655"/>
    </ligand>
</feature>
<dbReference type="Gene3D" id="3.20.20.70">
    <property type="entry name" value="Aldolase class I"/>
    <property type="match status" value="1"/>
</dbReference>
<evidence type="ECO:0000256" key="6">
    <source>
        <dbReference type="PIRSR" id="PIRSR000138-1"/>
    </source>
</evidence>
<feature type="active site" description="Proton acceptor" evidence="6">
    <location>
        <position position="256"/>
    </location>
</feature>
<dbReference type="PANTHER" id="PTHR10578">
    <property type="entry name" value="S -2-HYDROXY-ACID OXIDASE-RELATED"/>
    <property type="match status" value="1"/>
</dbReference>